<dbReference type="OrthoDB" id="9804758at2"/>
<keyword evidence="7 10" id="KW-0808">Transferase</keyword>
<evidence type="ECO:0000256" key="7">
    <source>
        <dbReference type="RuleBase" id="RU365090"/>
    </source>
</evidence>
<reference evidence="9 11" key="1">
    <citation type="submission" date="2019-07" db="EMBL/GenBank/DDBJ databases">
        <title>Whole genome shotgun sequence of Frigoribacterium faeni NBRC 103066.</title>
        <authorList>
            <person name="Hosoyama A."/>
            <person name="Uohara A."/>
            <person name="Ohji S."/>
            <person name="Ichikawa N."/>
        </authorList>
    </citation>
    <scope>NUCLEOTIDE SEQUENCE [LARGE SCALE GENOMIC DNA]</scope>
    <source>
        <strain evidence="9 11">NBRC 103066</strain>
    </source>
</reference>
<dbReference type="Pfam" id="PF03453">
    <property type="entry name" value="MoeA_N"/>
    <property type="match status" value="1"/>
</dbReference>
<dbReference type="Pfam" id="PF00994">
    <property type="entry name" value="MoCF_biosynth"/>
    <property type="match status" value="1"/>
</dbReference>
<dbReference type="PANTHER" id="PTHR10192:SF5">
    <property type="entry name" value="GEPHYRIN"/>
    <property type="match status" value="1"/>
</dbReference>
<dbReference type="Gene3D" id="3.90.105.10">
    <property type="entry name" value="Molybdopterin biosynthesis moea protein, domain 2"/>
    <property type="match status" value="1"/>
</dbReference>
<dbReference type="InterPro" id="IPR005110">
    <property type="entry name" value="MoeA_linker/N"/>
</dbReference>
<keyword evidence="7" id="KW-0460">Magnesium</keyword>
<comment type="cofactor">
    <cofactor evidence="7">
        <name>Mg(2+)</name>
        <dbReference type="ChEBI" id="CHEBI:18420"/>
    </cofactor>
</comment>
<evidence type="ECO:0000256" key="2">
    <source>
        <dbReference type="ARBA" id="ARBA00005046"/>
    </source>
</evidence>
<dbReference type="AlphaFoldDB" id="A0A7W3JIN8"/>
<evidence type="ECO:0000313" key="12">
    <source>
        <dbReference type="Proteomes" id="UP000522688"/>
    </source>
</evidence>
<evidence type="ECO:0000313" key="10">
    <source>
        <dbReference type="EMBL" id="MBA8813579.1"/>
    </source>
</evidence>
<evidence type="ECO:0000256" key="5">
    <source>
        <dbReference type="ARBA" id="ARBA00023150"/>
    </source>
</evidence>
<evidence type="ECO:0000256" key="1">
    <source>
        <dbReference type="ARBA" id="ARBA00002901"/>
    </source>
</evidence>
<comment type="pathway">
    <text evidence="2 7">Cofactor biosynthesis; molybdopterin biosynthesis.</text>
</comment>
<dbReference type="SUPFAM" id="SSF63882">
    <property type="entry name" value="MoeA N-terminal region -like"/>
    <property type="match status" value="1"/>
</dbReference>
<protein>
    <recommendedName>
        <fullName evidence="7">Molybdopterin molybdenumtransferase</fullName>
        <ecNumber evidence="7">2.10.1.1</ecNumber>
    </recommendedName>
</protein>
<name>A0A7W3JIN8_9MICO</name>
<dbReference type="EC" id="2.10.1.1" evidence="7"/>
<dbReference type="Pfam" id="PF03454">
    <property type="entry name" value="MoeA_C"/>
    <property type="match status" value="1"/>
</dbReference>
<dbReference type="InterPro" id="IPR001453">
    <property type="entry name" value="MoaB/Mog_dom"/>
</dbReference>
<feature type="domain" description="MoaB/Mog" evidence="8">
    <location>
        <begin position="195"/>
        <end position="334"/>
    </location>
</feature>
<gene>
    <name evidence="10" type="ORF">FB463_001828</name>
    <name evidence="9" type="ORF">FFA01_24910</name>
</gene>
<dbReference type="InterPro" id="IPR036425">
    <property type="entry name" value="MoaB/Mog-like_dom_sf"/>
</dbReference>
<keyword evidence="5 7" id="KW-0501">Molybdenum cofactor biosynthesis</keyword>
<dbReference type="PANTHER" id="PTHR10192">
    <property type="entry name" value="MOLYBDOPTERIN BIOSYNTHESIS PROTEIN"/>
    <property type="match status" value="1"/>
</dbReference>
<comment type="function">
    <text evidence="1 7">Catalyzes the insertion of molybdate into adenylated molybdopterin with the concomitant release of AMP.</text>
</comment>
<dbReference type="EMBL" id="JACGWW010000002">
    <property type="protein sequence ID" value="MBA8813579.1"/>
    <property type="molecule type" value="Genomic_DNA"/>
</dbReference>
<evidence type="ECO:0000256" key="6">
    <source>
        <dbReference type="ARBA" id="ARBA00047317"/>
    </source>
</evidence>
<keyword evidence="7" id="KW-0479">Metal-binding</keyword>
<comment type="caution">
    <text evidence="10">The sequence shown here is derived from an EMBL/GenBank/DDBJ whole genome shotgun (WGS) entry which is preliminary data.</text>
</comment>
<dbReference type="Gene3D" id="3.40.980.10">
    <property type="entry name" value="MoaB/Mog-like domain"/>
    <property type="match status" value="1"/>
</dbReference>
<evidence type="ECO:0000313" key="9">
    <source>
        <dbReference type="EMBL" id="GEK84182.1"/>
    </source>
</evidence>
<dbReference type="SUPFAM" id="SSF63867">
    <property type="entry name" value="MoeA C-terminal domain-like"/>
    <property type="match status" value="1"/>
</dbReference>
<dbReference type="InterPro" id="IPR038987">
    <property type="entry name" value="MoeA-like"/>
</dbReference>
<dbReference type="NCBIfam" id="NF045515">
    <property type="entry name" value="Glp_gephyrin"/>
    <property type="match status" value="1"/>
</dbReference>
<dbReference type="RefSeq" id="WP_146856517.1">
    <property type="nucleotide sequence ID" value="NZ_BAAAHR010000008.1"/>
</dbReference>
<comment type="catalytic activity">
    <reaction evidence="6">
        <text>adenylyl-molybdopterin + molybdate = Mo-molybdopterin + AMP + H(+)</text>
        <dbReference type="Rhea" id="RHEA:35047"/>
        <dbReference type="ChEBI" id="CHEBI:15378"/>
        <dbReference type="ChEBI" id="CHEBI:36264"/>
        <dbReference type="ChEBI" id="CHEBI:62727"/>
        <dbReference type="ChEBI" id="CHEBI:71302"/>
        <dbReference type="ChEBI" id="CHEBI:456215"/>
        <dbReference type="EC" id="2.10.1.1"/>
    </reaction>
</comment>
<comment type="similarity">
    <text evidence="3 7">Belongs to the MoeA family.</text>
</comment>
<keyword evidence="4 7" id="KW-0500">Molybdenum</keyword>
<dbReference type="Gene3D" id="2.40.340.10">
    <property type="entry name" value="MoeA, C-terminal, domain IV"/>
    <property type="match status" value="1"/>
</dbReference>
<evidence type="ECO:0000256" key="3">
    <source>
        <dbReference type="ARBA" id="ARBA00010763"/>
    </source>
</evidence>
<dbReference type="SUPFAM" id="SSF53218">
    <property type="entry name" value="Molybdenum cofactor biosynthesis proteins"/>
    <property type="match status" value="1"/>
</dbReference>
<dbReference type="Proteomes" id="UP000321154">
    <property type="component" value="Unassembled WGS sequence"/>
</dbReference>
<dbReference type="CDD" id="cd00887">
    <property type="entry name" value="MoeA"/>
    <property type="match status" value="1"/>
</dbReference>
<evidence type="ECO:0000256" key="4">
    <source>
        <dbReference type="ARBA" id="ARBA00022505"/>
    </source>
</evidence>
<proteinExistence type="inferred from homology"/>
<dbReference type="Proteomes" id="UP000522688">
    <property type="component" value="Unassembled WGS sequence"/>
</dbReference>
<dbReference type="GO" id="GO:0046872">
    <property type="term" value="F:metal ion binding"/>
    <property type="evidence" value="ECO:0007669"/>
    <property type="project" value="UniProtKB-UniRule"/>
</dbReference>
<dbReference type="SMART" id="SM00852">
    <property type="entry name" value="MoCF_biosynth"/>
    <property type="match status" value="1"/>
</dbReference>
<organism evidence="10 12">
    <name type="scientific">Frigoribacterium faeni</name>
    <dbReference type="NCBI Taxonomy" id="145483"/>
    <lineage>
        <taxon>Bacteria</taxon>
        <taxon>Bacillati</taxon>
        <taxon>Actinomycetota</taxon>
        <taxon>Actinomycetes</taxon>
        <taxon>Micrococcales</taxon>
        <taxon>Microbacteriaceae</taxon>
        <taxon>Frigoribacterium</taxon>
    </lineage>
</organism>
<dbReference type="GO" id="GO:0006777">
    <property type="term" value="P:Mo-molybdopterin cofactor biosynthetic process"/>
    <property type="evidence" value="ECO:0007669"/>
    <property type="project" value="UniProtKB-UniRule"/>
</dbReference>
<dbReference type="EMBL" id="BJUV01000029">
    <property type="protein sequence ID" value="GEK84182.1"/>
    <property type="molecule type" value="Genomic_DNA"/>
</dbReference>
<dbReference type="GO" id="GO:0005829">
    <property type="term" value="C:cytosol"/>
    <property type="evidence" value="ECO:0007669"/>
    <property type="project" value="TreeGrafter"/>
</dbReference>
<dbReference type="GO" id="GO:0061599">
    <property type="term" value="F:molybdopterin molybdotransferase activity"/>
    <property type="evidence" value="ECO:0007669"/>
    <property type="project" value="UniProtKB-UniRule"/>
</dbReference>
<dbReference type="Gene3D" id="2.170.190.11">
    <property type="entry name" value="Molybdopterin biosynthesis moea protein, domain 3"/>
    <property type="match status" value="1"/>
</dbReference>
<dbReference type="InterPro" id="IPR036688">
    <property type="entry name" value="MoeA_C_domain_IV_sf"/>
</dbReference>
<evidence type="ECO:0000313" key="11">
    <source>
        <dbReference type="Proteomes" id="UP000321154"/>
    </source>
</evidence>
<accession>A0A7W3JIN8</accession>
<evidence type="ECO:0000259" key="8">
    <source>
        <dbReference type="SMART" id="SM00852"/>
    </source>
</evidence>
<sequence length="416" mass="42461">MRTIDQHQNDVAQLVRAALEARPIERLAVDPSSIAAAPDRYRRRELAADVLAPIDLPPFANSQMDGFAVSSLDLADAAVSTLRVVARIPAGRVGDALRPGTAAPIMTGAAVPDGADAVIPVEQVDPPSFPAEGADARVTVRGPVAAGAFVRAAGTDVPRGSLLLAAGTVLTPARWGVLAAAGLGEVPVRRRPRLLLVSTGEELAAAGSELAPGAIHDANGAALAAALADVGVEVVPARVTDDAASLLATVARHADDVDLVVTTGGVSAGAYEVVRDAFEASGVVFESVAMQPGGPQGRGTLTVHDRTLPAVCFPGNPVSALVSFEVFLRPLLQAATGVGAARSERTAAMAESADSPVGKHQLRRGRLDVDGRVAFVGGPSSHLLASHAKATVLVHVPVGVDRVEDGDDVVVWALDD</sequence>
<dbReference type="InterPro" id="IPR005111">
    <property type="entry name" value="MoeA_C_domain_IV"/>
</dbReference>
<dbReference type="InterPro" id="IPR036135">
    <property type="entry name" value="MoeA_linker/N_sf"/>
</dbReference>
<dbReference type="UniPathway" id="UPA00344"/>
<reference evidence="10 12" key="2">
    <citation type="submission" date="2020-07" db="EMBL/GenBank/DDBJ databases">
        <title>Sequencing the genomes of 1000 actinobacteria strains.</title>
        <authorList>
            <person name="Klenk H.-P."/>
        </authorList>
    </citation>
    <scope>NUCLEOTIDE SEQUENCE [LARGE SCALE GENOMIC DNA]</scope>
    <source>
        <strain evidence="10 12">DSM 10309</strain>
    </source>
</reference>
<keyword evidence="11" id="KW-1185">Reference proteome</keyword>